<keyword evidence="7" id="KW-1185">Reference proteome</keyword>
<evidence type="ECO:0000259" key="4">
    <source>
        <dbReference type="Pfam" id="PF00370"/>
    </source>
</evidence>
<evidence type="ECO:0000259" key="5">
    <source>
        <dbReference type="Pfam" id="PF02782"/>
    </source>
</evidence>
<dbReference type="InterPro" id="IPR018484">
    <property type="entry name" value="FGGY_N"/>
</dbReference>
<dbReference type="InterPro" id="IPR000577">
    <property type="entry name" value="Carb_kinase_FGGY"/>
</dbReference>
<dbReference type="PANTHER" id="PTHR43095:SF3">
    <property type="entry name" value="L-XYLULOSE_3-KETO-L-GULONATE KINASE"/>
    <property type="match status" value="1"/>
</dbReference>
<dbReference type="SUPFAM" id="SSF53067">
    <property type="entry name" value="Actin-like ATPase domain"/>
    <property type="match status" value="2"/>
</dbReference>
<evidence type="ECO:0000256" key="3">
    <source>
        <dbReference type="ARBA" id="ARBA00022777"/>
    </source>
</evidence>
<gene>
    <name evidence="6" type="ORF">GLS40_13845</name>
</gene>
<reference evidence="6 7" key="1">
    <citation type="submission" date="2019-11" db="EMBL/GenBank/DDBJ databases">
        <title>Pseudooceanicola pacifica sp. nov., isolated from deep-sea sediment of the Pacific Ocean.</title>
        <authorList>
            <person name="Lyu L."/>
        </authorList>
    </citation>
    <scope>NUCLEOTIDE SEQUENCE [LARGE SCALE GENOMIC DNA]</scope>
    <source>
        <strain evidence="6 7">216_PA32_1</strain>
    </source>
</reference>
<name>A0A844WD93_9RHOB</name>
<dbReference type="Pfam" id="PF02782">
    <property type="entry name" value="FGGY_C"/>
    <property type="match status" value="1"/>
</dbReference>
<evidence type="ECO:0000256" key="1">
    <source>
        <dbReference type="ARBA" id="ARBA00009156"/>
    </source>
</evidence>
<keyword evidence="2" id="KW-0808">Transferase</keyword>
<feature type="domain" description="Carbohydrate kinase FGGY N-terminal" evidence="4">
    <location>
        <begin position="6"/>
        <end position="248"/>
    </location>
</feature>
<dbReference type="InterPro" id="IPR043129">
    <property type="entry name" value="ATPase_NBD"/>
</dbReference>
<dbReference type="PANTHER" id="PTHR43095">
    <property type="entry name" value="SUGAR KINASE"/>
    <property type="match status" value="1"/>
</dbReference>
<dbReference type="Proteomes" id="UP000443843">
    <property type="component" value="Unassembled WGS sequence"/>
</dbReference>
<dbReference type="InterPro" id="IPR018485">
    <property type="entry name" value="FGGY_C"/>
</dbReference>
<evidence type="ECO:0000256" key="2">
    <source>
        <dbReference type="ARBA" id="ARBA00022679"/>
    </source>
</evidence>
<sequence>MVARLLGIDSGGTMTKVALFDDVGNEIACEHSPNRIQFPHAGWTERDPDGMWHAACEGIRAVLDKTGTSPGDIAAVTAVGYGAGLYFVDADGAVVRPGIGSTDTRSAETINTWDRTGLKSDLEAAIQQAVWAGQSLPILAWFAQHQPDVLKRTRHVLLCKDFLRLRLCGDISTDPTDAGCAGFADVAKGRYATDALIAAGLRDCIDKLPDIGASTEIAGHVTAEAAAQTGLLEGTPVCRGVYDVVACSLASGLTRADELSVVAGTFSINSRLYATPSLDPLPTLQVAYPTEGKYLATMAAATSASNLEWVCNTLLAAEADIARRNGRSIYEVCSDLVESAIDRDCGILFFPYVFGGPSGAPAGLLGVQAGSRLPDVLRAVFEGIVFAHCQDIGYLLGASGTRGIRRALLSGGPSRSPVWSQIFCDALNLPLAVANGSEFGAKGGAMCAAVAVGMQPDLTHAIAGMTRISRTHTPDPDRVEVLKARYRRFSEVGERLSAAWVPHTAPDCASSYVGASA</sequence>
<evidence type="ECO:0000313" key="7">
    <source>
        <dbReference type="Proteomes" id="UP000443843"/>
    </source>
</evidence>
<dbReference type="GO" id="GO:0005975">
    <property type="term" value="P:carbohydrate metabolic process"/>
    <property type="evidence" value="ECO:0007669"/>
    <property type="project" value="InterPro"/>
</dbReference>
<accession>A0A844WD93</accession>
<comment type="similarity">
    <text evidence="1">Belongs to the FGGY kinase family.</text>
</comment>
<dbReference type="Gene3D" id="3.30.420.40">
    <property type="match status" value="2"/>
</dbReference>
<keyword evidence="3 6" id="KW-0418">Kinase</keyword>
<comment type="caution">
    <text evidence="6">The sequence shown here is derived from an EMBL/GenBank/DDBJ whole genome shotgun (WGS) entry which is preliminary data.</text>
</comment>
<dbReference type="Pfam" id="PF00370">
    <property type="entry name" value="FGGY_N"/>
    <property type="match status" value="1"/>
</dbReference>
<dbReference type="CDD" id="cd07802">
    <property type="entry name" value="ASKHA_NBD_FGGY_EcLyxK-like"/>
    <property type="match status" value="1"/>
</dbReference>
<feature type="domain" description="Carbohydrate kinase FGGY C-terminal" evidence="5">
    <location>
        <begin position="261"/>
        <end position="451"/>
    </location>
</feature>
<evidence type="ECO:0000313" key="6">
    <source>
        <dbReference type="EMBL" id="MWB79118.1"/>
    </source>
</evidence>
<dbReference type="AlphaFoldDB" id="A0A844WD93"/>
<organism evidence="6 7">
    <name type="scientific">Pseudooceanicola pacificus</name>
    <dbReference type="NCBI Taxonomy" id="2676438"/>
    <lineage>
        <taxon>Bacteria</taxon>
        <taxon>Pseudomonadati</taxon>
        <taxon>Pseudomonadota</taxon>
        <taxon>Alphaproteobacteria</taxon>
        <taxon>Rhodobacterales</taxon>
        <taxon>Paracoccaceae</taxon>
        <taxon>Pseudooceanicola</taxon>
    </lineage>
</organism>
<dbReference type="RefSeq" id="WP_160383326.1">
    <property type="nucleotide sequence ID" value="NZ_WNXQ01000008.1"/>
</dbReference>
<proteinExistence type="inferred from homology"/>
<protein>
    <submittedName>
        <fullName evidence="6">Carbohydrate kinase</fullName>
    </submittedName>
</protein>
<dbReference type="GO" id="GO:0016301">
    <property type="term" value="F:kinase activity"/>
    <property type="evidence" value="ECO:0007669"/>
    <property type="project" value="UniProtKB-KW"/>
</dbReference>
<dbReference type="InterPro" id="IPR050406">
    <property type="entry name" value="FGGY_Carb_Kinase"/>
</dbReference>
<dbReference type="PIRSF" id="PIRSF000538">
    <property type="entry name" value="GlpK"/>
    <property type="match status" value="1"/>
</dbReference>
<dbReference type="EMBL" id="WNXQ01000008">
    <property type="protein sequence ID" value="MWB79118.1"/>
    <property type="molecule type" value="Genomic_DNA"/>
</dbReference>